<protein>
    <submittedName>
        <fullName evidence="1">Heat shock protein70</fullName>
    </submittedName>
</protein>
<dbReference type="Proteomes" id="UP000198211">
    <property type="component" value="Unassembled WGS sequence"/>
</dbReference>
<gene>
    <name evidence="1" type="ORF">PHMEG_0005824</name>
</gene>
<reference evidence="2" key="1">
    <citation type="submission" date="2017-03" db="EMBL/GenBank/DDBJ databases">
        <title>Phytopthora megakarya and P. palmivora, two closely related causual agents of cacao black pod achieved similar genome size and gene model numbers by different mechanisms.</title>
        <authorList>
            <person name="Ali S."/>
            <person name="Shao J."/>
            <person name="Larry D.J."/>
            <person name="Kronmiller B."/>
            <person name="Shen D."/>
            <person name="Strem M.D."/>
            <person name="Melnick R.L."/>
            <person name="Guiltinan M.J."/>
            <person name="Tyler B.M."/>
            <person name="Meinhardt L.W."/>
            <person name="Bailey B.A."/>
        </authorList>
    </citation>
    <scope>NUCLEOTIDE SEQUENCE [LARGE SCALE GENOMIC DNA]</scope>
    <source>
        <strain evidence="2">zdho120</strain>
    </source>
</reference>
<dbReference type="AlphaFoldDB" id="A0A225WQ63"/>
<evidence type="ECO:0000313" key="2">
    <source>
        <dbReference type="Proteomes" id="UP000198211"/>
    </source>
</evidence>
<organism evidence="1 2">
    <name type="scientific">Phytophthora megakarya</name>
    <dbReference type="NCBI Taxonomy" id="4795"/>
    <lineage>
        <taxon>Eukaryota</taxon>
        <taxon>Sar</taxon>
        <taxon>Stramenopiles</taxon>
        <taxon>Oomycota</taxon>
        <taxon>Peronosporomycetes</taxon>
        <taxon>Peronosporales</taxon>
        <taxon>Peronosporaceae</taxon>
        <taxon>Phytophthora</taxon>
    </lineage>
</organism>
<accession>A0A225WQ63</accession>
<keyword evidence="2" id="KW-1185">Reference proteome</keyword>
<dbReference type="OrthoDB" id="124390at2759"/>
<keyword evidence="1" id="KW-0346">Stress response</keyword>
<comment type="caution">
    <text evidence="1">The sequence shown here is derived from an EMBL/GenBank/DDBJ whole genome shotgun (WGS) entry which is preliminary data.</text>
</comment>
<name>A0A225WQ63_9STRA</name>
<proteinExistence type="predicted"/>
<evidence type="ECO:0000313" key="1">
    <source>
        <dbReference type="EMBL" id="OWZ19853.1"/>
    </source>
</evidence>
<sequence>MLFSSRIYFDGSMTNLFRMDSSTIDALIRTVCPHLTTARKAPDAVLPPLRVAVFLYLCAQGSSLEATADRFAIRPSTVCGIVREVAAIVCREMQSLVSFTPLVETASQFMELCGVPQIPLWIGEEDFVIWITSDRDE</sequence>
<dbReference type="EMBL" id="NBNE01000392">
    <property type="protein sequence ID" value="OWZ19853.1"/>
    <property type="molecule type" value="Genomic_DNA"/>
</dbReference>